<sequence length="150" mass="16441">MHPFSHRHCALPALPRKTKTMGINYTDELASLVLFSGTTALAIRQYSAYRADTTLASRTVARDVMWLSDSLHNFEAIGRSVLQANHAHVAFMAGLLAEQFQEHLQTDPSDPESPAAAFQRHTQYVDLHAVIATLLNLQAKAAAAVEMATV</sequence>
<protein>
    <submittedName>
        <fullName evidence="2">Uncharacterized protein</fullName>
    </submittedName>
</protein>
<comment type="caution">
    <text evidence="2">The sequence shown here is derived from an EMBL/GenBank/DDBJ whole genome shotgun (WGS) entry which is preliminary data.</text>
</comment>
<accession>F0BBZ8</accession>
<evidence type="ECO:0000313" key="2">
    <source>
        <dbReference type="EMBL" id="EGD10052.1"/>
    </source>
</evidence>
<dbReference type="EMBL" id="AEQV01000045">
    <property type="protein sequence ID" value="EGD10052.1"/>
    <property type="molecule type" value="Genomic_DNA"/>
</dbReference>
<dbReference type="EMBL" id="AEQV01000048">
    <property type="protein sequence ID" value="EGD09969.1"/>
    <property type="molecule type" value="Genomic_DNA"/>
</dbReference>
<proteinExistence type="predicted"/>
<dbReference type="Proteomes" id="UP000003299">
    <property type="component" value="Unassembled WGS sequence"/>
</dbReference>
<gene>
    <name evidence="2" type="ORF">XVE_1622</name>
    <name evidence="1" type="ORF">XVE_1706</name>
</gene>
<organism evidence="2 3">
    <name type="scientific">Xanthomonas vesicatoria ATCC 35937</name>
    <dbReference type="NCBI Taxonomy" id="925775"/>
    <lineage>
        <taxon>Bacteria</taxon>
        <taxon>Pseudomonadati</taxon>
        <taxon>Pseudomonadota</taxon>
        <taxon>Gammaproteobacteria</taxon>
        <taxon>Lysobacterales</taxon>
        <taxon>Lysobacteraceae</taxon>
        <taxon>Xanthomonas</taxon>
    </lineage>
</organism>
<evidence type="ECO:0000313" key="3">
    <source>
        <dbReference type="Proteomes" id="UP000003299"/>
    </source>
</evidence>
<evidence type="ECO:0000313" key="1">
    <source>
        <dbReference type="EMBL" id="EGD09969.1"/>
    </source>
</evidence>
<name>F0BBZ8_9XANT</name>
<reference evidence="2 3" key="1">
    <citation type="journal article" date="2011" name="BMC Genomics">
        <title>Comparative genomics reveals diversity among xanthomonads infecting tomato and pepper.</title>
        <authorList>
            <person name="Potnis N."/>
            <person name="Krasileva K."/>
            <person name="Chow V."/>
            <person name="Almeida N.F."/>
            <person name="Patil P.B."/>
            <person name="Ryan R.P."/>
            <person name="Sharlach M."/>
            <person name="Behlau F."/>
            <person name="Dow J.M."/>
            <person name="Momol M.T."/>
            <person name="White F.F."/>
            <person name="Preston J.F."/>
            <person name="Vinatzer B.A."/>
            <person name="Koebnik R."/>
            <person name="Setubal J.C."/>
            <person name="Norman D.J."/>
            <person name="Staskawicz B.J."/>
            <person name="Jones J.B."/>
        </authorList>
    </citation>
    <scope>NUCLEOTIDE SEQUENCE [LARGE SCALE GENOMIC DNA]</scope>
    <source>
        <strain evidence="2 3">ATCC 35937</strain>
    </source>
</reference>
<dbReference type="AlphaFoldDB" id="F0BBZ8"/>